<keyword evidence="7" id="KW-0067">ATP-binding</keyword>
<dbReference type="SUPFAM" id="SSF55874">
    <property type="entry name" value="ATPase domain of HSP90 chaperone/DNA topoisomerase II/histidine kinase"/>
    <property type="match status" value="1"/>
</dbReference>
<accession>A0A381QJ87</accession>
<evidence type="ECO:0000256" key="4">
    <source>
        <dbReference type="ARBA" id="ARBA00022679"/>
    </source>
</evidence>
<reference evidence="9" key="1">
    <citation type="submission" date="2018-05" db="EMBL/GenBank/DDBJ databases">
        <authorList>
            <person name="Lanie J.A."/>
            <person name="Ng W.-L."/>
            <person name="Kazmierczak K.M."/>
            <person name="Andrzejewski T.M."/>
            <person name="Davidsen T.M."/>
            <person name="Wayne K.J."/>
            <person name="Tettelin H."/>
            <person name="Glass J.I."/>
            <person name="Rusch D."/>
            <person name="Podicherti R."/>
            <person name="Tsui H.-C.T."/>
            <person name="Winkler M.E."/>
        </authorList>
    </citation>
    <scope>NUCLEOTIDE SEQUENCE</scope>
</reference>
<evidence type="ECO:0000259" key="8">
    <source>
        <dbReference type="SMART" id="SM00387"/>
    </source>
</evidence>
<proteinExistence type="predicted"/>
<evidence type="ECO:0000313" key="9">
    <source>
        <dbReference type="EMBL" id="SUZ79381.1"/>
    </source>
</evidence>
<keyword evidence="5" id="KW-0547">Nucleotide-binding</keyword>
<protein>
    <recommendedName>
        <fullName evidence="2">histidine kinase</fullName>
        <ecNumber evidence="2">2.7.13.3</ecNumber>
    </recommendedName>
</protein>
<dbReference type="PANTHER" id="PTHR24421">
    <property type="entry name" value="NITRATE/NITRITE SENSOR PROTEIN NARX-RELATED"/>
    <property type="match status" value="1"/>
</dbReference>
<dbReference type="SMART" id="SM00387">
    <property type="entry name" value="HATPase_c"/>
    <property type="match status" value="1"/>
</dbReference>
<dbReference type="AlphaFoldDB" id="A0A381QJ87"/>
<keyword evidence="4" id="KW-0808">Transferase</keyword>
<feature type="domain" description="Histidine kinase/HSP90-like ATPase" evidence="8">
    <location>
        <begin position="217"/>
        <end position="314"/>
    </location>
</feature>
<sequence length="316" mass="35842">MQNPLDRILKGSQSTERFKVDGTVTDHCTIDGVLLSMKEPLDSIRLWASEIRQGNFSARLPQTSKTDAEGLTDDINRLAEWLESLAEDQEAQILVQQSQLEQESGRVLRFEERTRLANELHDSLAQTLAGLKMQVRVLDDTLRQDNEAAIWQEMERIQAALDDANTELRDLITHFRSPIERQGIIPAIEKLVSRFRLQMSTDVVLQNEWPESVFDRELESQVLRIVQESLHNARKHSQANLVRVLLTHGEVHRYRVVVEDDGVGFSTDNVPADGSGHFGLSIMRERAEAIDADLRIESENSEGTQVILEFNGLGCH</sequence>
<gene>
    <name evidence="9" type="ORF">METZ01_LOCUS32235</name>
</gene>
<dbReference type="GO" id="GO:0000155">
    <property type="term" value="F:phosphorelay sensor kinase activity"/>
    <property type="evidence" value="ECO:0007669"/>
    <property type="project" value="InterPro"/>
</dbReference>
<dbReference type="PANTHER" id="PTHR24421:SF10">
    <property type="entry name" value="NITRATE_NITRITE SENSOR PROTEIN NARQ"/>
    <property type="match status" value="1"/>
</dbReference>
<dbReference type="Gene3D" id="3.30.565.10">
    <property type="entry name" value="Histidine kinase-like ATPase, C-terminal domain"/>
    <property type="match status" value="1"/>
</dbReference>
<organism evidence="9">
    <name type="scientific">marine metagenome</name>
    <dbReference type="NCBI Taxonomy" id="408172"/>
    <lineage>
        <taxon>unclassified sequences</taxon>
        <taxon>metagenomes</taxon>
        <taxon>ecological metagenomes</taxon>
    </lineage>
</organism>
<dbReference type="InterPro" id="IPR036890">
    <property type="entry name" value="HATPase_C_sf"/>
</dbReference>
<evidence type="ECO:0000256" key="5">
    <source>
        <dbReference type="ARBA" id="ARBA00022741"/>
    </source>
</evidence>
<evidence type="ECO:0000256" key="7">
    <source>
        <dbReference type="ARBA" id="ARBA00022840"/>
    </source>
</evidence>
<dbReference type="GO" id="GO:0005524">
    <property type="term" value="F:ATP binding"/>
    <property type="evidence" value="ECO:0007669"/>
    <property type="project" value="UniProtKB-KW"/>
</dbReference>
<comment type="catalytic activity">
    <reaction evidence="1">
        <text>ATP + protein L-histidine = ADP + protein N-phospho-L-histidine.</text>
        <dbReference type="EC" id="2.7.13.3"/>
    </reaction>
</comment>
<evidence type="ECO:0000256" key="2">
    <source>
        <dbReference type="ARBA" id="ARBA00012438"/>
    </source>
</evidence>
<evidence type="ECO:0000256" key="6">
    <source>
        <dbReference type="ARBA" id="ARBA00022777"/>
    </source>
</evidence>
<dbReference type="InterPro" id="IPR050482">
    <property type="entry name" value="Sensor_HK_TwoCompSys"/>
</dbReference>
<dbReference type="EC" id="2.7.13.3" evidence="2"/>
<keyword evidence="3" id="KW-0597">Phosphoprotein</keyword>
<evidence type="ECO:0000256" key="3">
    <source>
        <dbReference type="ARBA" id="ARBA00022553"/>
    </source>
</evidence>
<evidence type="ECO:0000256" key="1">
    <source>
        <dbReference type="ARBA" id="ARBA00000085"/>
    </source>
</evidence>
<dbReference type="Pfam" id="PF07730">
    <property type="entry name" value="HisKA_3"/>
    <property type="match status" value="1"/>
</dbReference>
<dbReference type="CDD" id="cd16917">
    <property type="entry name" value="HATPase_UhpB-NarQ-NarX-like"/>
    <property type="match status" value="1"/>
</dbReference>
<name>A0A381QJ87_9ZZZZ</name>
<dbReference type="Pfam" id="PF02518">
    <property type="entry name" value="HATPase_c"/>
    <property type="match status" value="1"/>
</dbReference>
<dbReference type="GO" id="GO:0046983">
    <property type="term" value="F:protein dimerization activity"/>
    <property type="evidence" value="ECO:0007669"/>
    <property type="project" value="InterPro"/>
</dbReference>
<dbReference type="InterPro" id="IPR003594">
    <property type="entry name" value="HATPase_dom"/>
</dbReference>
<dbReference type="EMBL" id="UINC01001384">
    <property type="protein sequence ID" value="SUZ79381.1"/>
    <property type="molecule type" value="Genomic_DNA"/>
</dbReference>
<dbReference type="Gene3D" id="1.20.5.1930">
    <property type="match status" value="1"/>
</dbReference>
<dbReference type="GO" id="GO:0016020">
    <property type="term" value="C:membrane"/>
    <property type="evidence" value="ECO:0007669"/>
    <property type="project" value="InterPro"/>
</dbReference>
<dbReference type="InterPro" id="IPR011712">
    <property type="entry name" value="Sig_transdc_His_kin_sub3_dim/P"/>
</dbReference>
<keyword evidence="6" id="KW-0418">Kinase</keyword>